<organism evidence="1">
    <name type="scientific">Eutreptiella gymnastica</name>
    <dbReference type="NCBI Taxonomy" id="73025"/>
    <lineage>
        <taxon>Eukaryota</taxon>
        <taxon>Discoba</taxon>
        <taxon>Euglenozoa</taxon>
        <taxon>Euglenida</taxon>
        <taxon>Spirocuta</taxon>
        <taxon>Euglenophyceae</taxon>
        <taxon>Eutreptiales</taxon>
        <taxon>Eutreptiaceae</taxon>
        <taxon>Eutreptiella</taxon>
    </lineage>
</organism>
<proteinExistence type="predicted"/>
<sequence>MLCICPSVHRRFGQARLSASPDPPVCLLHLPTPESYLVVGTIGPLRCRTAPTGVGHALVCLSDNPSDQDFLALRIALVVLVTLCNHAHEGLWGSISAPGFFFFCHSPPVPPIGQLGMVRIMMIDALVRSISDVGVNLQAQHLHTA</sequence>
<evidence type="ECO:0000313" key="1">
    <source>
        <dbReference type="EMBL" id="CAE0829486.1"/>
    </source>
</evidence>
<dbReference type="EMBL" id="HBJA01118460">
    <property type="protein sequence ID" value="CAE0829486.1"/>
    <property type="molecule type" value="Transcribed_RNA"/>
</dbReference>
<reference evidence="1" key="1">
    <citation type="submission" date="2021-01" db="EMBL/GenBank/DDBJ databases">
        <authorList>
            <person name="Corre E."/>
            <person name="Pelletier E."/>
            <person name="Niang G."/>
            <person name="Scheremetjew M."/>
            <person name="Finn R."/>
            <person name="Kale V."/>
            <person name="Holt S."/>
            <person name="Cochrane G."/>
            <person name="Meng A."/>
            <person name="Brown T."/>
            <person name="Cohen L."/>
        </authorList>
    </citation>
    <scope>NUCLEOTIDE SEQUENCE</scope>
    <source>
        <strain evidence="1">CCMP1594</strain>
    </source>
</reference>
<dbReference type="AlphaFoldDB" id="A0A7S4G9E8"/>
<gene>
    <name evidence="1" type="ORF">EGYM00163_LOCUS40764</name>
</gene>
<protein>
    <submittedName>
        <fullName evidence="1">Uncharacterized protein</fullName>
    </submittedName>
</protein>
<name>A0A7S4G9E8_9EUGL</name>
<accession>A0A7S4G9E8</accession>